<dbReference type="InterPro" id="IPR028540">
    <property type="entry name" value="AKAP12"/>
</dbReference>
<reference evidence="8" key="5">
    <citation type="submission" date="2025-09" db="UniProtKB">
        <authorList>
            <consortium name="Ensembl"/>
        </authorList>
    </citation>
    <scope>IDENTIFICATION</scope>
</reference>
<evidence type="ECO:0000256" key="1">
    <source>
        <dbReference type="ARBA" id="ARBA00004635"/>
    </source>
</evidence>
<feature type="region of interest" description="Disordered" evidence="6">
    <location>
        <begin position="114"/>
        <end position="766"/>
    </location>
</feature>
<dbReference type="GeneTree" id="ENSGT00730000111244"/>
<reference evidence="8" key="4">
    <citation type="submission" date="2025-08" db="UniProtKB">
        <authorList>
            <consortium name="Ensembl"/>
        </authorList>
    </citation>
    <scope>IDENTIFICATION</scope>
</reference>
<dbReference type="GO" id="GO:0090036">
    <property type="term" value="P:regulation of protein kinase C signaling"/>
    <property type="evidence" value="ECO:0007669"/>
    <property type="project" value="InterPro"/>
</dbReference>
<feature type="compositionally biased region" description="Acidic residues" evidence="6">
    <location>
        <begin position="562"/>
        <end position="573"/>
    </location>
</feature>
<feature type="region of interest" description="Disordered" evidence="6">
    <location>
        <begin position="1382"/>
        <end position="1436"/>
    </location>
</feature>
<organism evidence="8 9">
    <name type="scientific">Electrophorus electricus</name>
    <name type="common">Electric eel</name>
    <name type="synonym">Gymnotus electricus</name>
    <dbReference type="NCBI Taxonomy" id="8005"/>
    <lineage>
        <taxon>Eukaryota</taxon>
        <taxon>Metazoa</taxon>
        <taxon>Chordata</taxon>
        <taxon>Craniata</taxon>
        <taxon>Vertebrata</taxon>
        <taxon>Euteleostomi</taxon>
        <taxon>Actinopterygii</taxon>
        <taxon>Neopterygii</taxon>
        <taxon>Teleostei</taxon>
        <taxon>Ostariophysi</taxon>
        <taxon>Gymnotiformes</taxon>
        <taxon>Gymnotoidei</taxon>
        <taxon>Gymnotidae</taxon>
        <taxon>Electrophorus</taxon>
    </lineage>
</organism>
<evidence type="ECO:0000256" key="5">
    <source>
        <dbReference type="ARBA" id="ARBA00023288"/>
    </source>
</evidence>
<feature type="compositionally biased region" description="Low complexity" evidence="6">
    <location>
        <begin position="309"/>
        <end position="329"/>
    </location>
</feature>
<feature type="compositionally biased region" description="Basic residues" evidence="6">
    <location>
        <begin position="659"/>
        <end position="668"/>
    </location>
</feature>
<sequence length="1459" mass="158873">MIIFFFFSVGQTDATPQKEDSPETIEVLQDEVSPQVNGEQEESECVKADKTTAIEETVVEEKPNEANEVGFKKIFRFVGFKFTLKKDKNEKTEPVQLLTVKETEDGASEAVAVESKEETVEVKSEEENISVAPQTEEEVTIKDTADAEAATDLPQTDAPAETTTDGAAAPEQTHTEQPAEDMTTAPEKESEVQAESPTSPGSQEMQSSFKRFFTQGIFSNLRKKTSFKKPKEEEPMKEKSVEEDIKETDEKPGEVAAEKEQVKDDIEEVAADKQVDKVEAPDEVKDEGSPEEAPSNTEEPKEEEPKVQATAANETEAPPEAEPVAQTTTCEDKSPAEATTEAEVLSTQEKVKAQGSPLKKLFTGAGLKKLSKKQKGKKEAEVKVPESGEQAAEQIQPSTEPAESQKPDSSPSSSEESGEHVVEETPQSEAADAGEAATSDSEKKKDGILPWASFKKLVTPKKHVKRSSESEDETSGDKPKSATLSSTESAVLDDKPEEMKPSDEVNEEPKEESQIESKTETKAEKAEQSTEEPKRKMDTSVSWEALICVGSAKKRARKTLDSDDEETKIDEEVQQSGEEQPKTAESPLTSSQEAERENVASSSEPEGELVSTWESFKRLVTHRKKPKAEEKSDEASAPEQAMSDSEMPKEESSFSLRKLIPRRKKKSAKQGQVSSDIGSAEEDSDTPAVVPLSEYDNEQPEKAVADEVKIDETKTDVAPVTPAKISAEDRSPSWISATVEDIEDEARGKQLSDIPEEGDTAATPKSTDNTIAEDIVDFTSEAVTALEPVEETEMVSAMSRVTASPVTSGETTPVPGDVLQKDEIILQEAVETVSVTSSAMAVTVTEELKKMIPASSCILPVQSAVEDENVVLVVCEKSEATALSTGLKTSEIKGVEEESPLKASVESVTAVGKAGSMEITVKEQTLKPEEAGVTQDTVFEVRVNEVQTEYKEETQVSVENAVEMTAQAEAMKETSKTETVDEFQQATAVKVAVVSAIQQEAEILEEPVLSVKTLKVEAEGPVEPTVEESVCAHTVQVTETTAVAMAPLEERTTVLADEPVTGPAMFKEDNTPVAASGEESAVTEEIIFVSPDSKTEGELKDESTKKDVPALVTTSDLKIQDTVKEMVSANVLVEGHVEGASSNISAVVEERCEKVEEEVKLSHTMHVKEEQEVIQEQSTVIVQEVIQNVVENLGDLNIKQLPGETPVGVKNVEKPTADIKVQKEKPPTESITDKPLDGRVEIKAQEEEVPTVSTDARQEGTDVIMQEIKLGEVEKIVEDEKTVGKSTDLEDRKRGVDKELKDVETEIQKVSTDTPASEASTSKESYETREVAIVVSRMEEQVLEEQCQQVQDIKTKTTMEINAGMIHVLDASDEPVKDTEATMKEDRCENQEPLEDRPQMVLDGAQKDISTQDMKGQEGHGDALCQHADAEASEAKVAVEENAIKEEMDHISTETATVS</sequence>
<proteinExistence type="predicted"/>
<reference evidence="9" key="1">
    <citation type="journal article" date="2014" name="Science">
        <title>Nonhuman genetics. Genomic basis for the convergent evolution of electric organs.</title>
        <authorList>
            <person name="Gallant J.R."/>
            <person name="Traeger L.L."/>
            <person name="Volkening J.D."/>
            <person name="Moffett H."/>
            <person name="Chen P.H."/>
            <person name="Novina C.D."/>
            <person name="Phillips G.N.Jr."/>
            <person name="Anand R."/>
            <person name="Wells G.B."/>
            <person name="Pinch M."/>
            <person name="Guth R."/>
            <person name="Unguez G.A."/>
            <person name="Albert J.S."/>
            <person name="Zakon H.H."/>
            <person name="Samanta M.P."/>
            <person name="Sussman M.R."/>
        </authorList>
    </citation>
    <scope>NUCLEOTIDE SEQUENCE [LARGE SCALE GENOMIC DNA]</scope>
</reference>
<evidence type="ECO:0000313" key="8">
    <source>
        <dbReference type="Ensembl" id="ENSEEEP00000028321.2"/>
    </source>
</evidence>
<dbReference type="PROSITE" id="PS51893">
    <property type="entry name" value="AKAP_CAM_BD"/>
    <property type="match status" value="2"/>
</dbReference>
<dbReference type="Ensembl" id="ENSEEET00000028647.2">
    <property type="protein sequence ID" value="ENSEEEP00000028321.2"/>
    <property type="gene ID" value="ENSEEEG00000013613.2"/>
</dbReference>
<protein>
    <recommendedName>
        <fullName evidence="7">A kinase-anchoring proteins AKAP-5 and AKAP-12 calmodulin (CaM)-binding domain-containing protein</fullName>
    </recommendedName>
</protein>
<evidence type="ECO:0000256" key="2">
    <source>
        <dbReference type="ARBA" id="ARBA00022553"/>
    </source>
</evidence>
<keyword evidence="5" id="KW-0449">Lipoprotein</keyword>
<gene>
    <name evidence="8" type="primary">akap12b</name>
</gene>
<dbReference type="GO" id="GO:0016020">
    <property type="term" value="C:membrane"/>
    <property type="evidence" value="ECO:0007669"/>
    <property type="project" value="UniProtKB-SubCell"/>
</dbReference>
<feature type="compositionally biased region" description="Basic and acidic residues" evidence="6">
    <location>
        <begin position="492"/>
        <end position="538"/>
    </location>
</feature>
<reference evidence="8" key="3">
    <citation type="submission" date="2020-05" db="EMBL/GenBank/DDBJ databases">
        <title>Electrophorus electricus (electric eel) genome, fEleEle1, primary haplotype.</title>
        <authorList>
            <person name="Myers G."/>
            <person name="Meyer A."/>
            <person name="Fedrigo O."/>
            <person name="Formenti G."/>
            <person name="Rhie A."/>
            <person name="Tracey A."/>
            <person name="Sims Y."/>
            <person name="Jarvis E.D."/>
        </authorList>
    </citation>
    <scope>NUCLEOTIDE SEQUENCE [LARGE SCALE GENOMIC DNA]</scope>
</reference>
<reference evidence="9" key="2">
    <citation type="journal article" date="2017" name="Sci. Adv.">
        <title>A tail of two voltages: Proteomic comparison of the three electric organs of the electric eel.</title>
        <authorList>
            <person name="Traeger L.L."/>
            <person name="Sabat G."/>
            <person name="Barrett-Wilt G.A."/>
            <person name="Wells G.B."/>
            <person name="Sussman M.R."/>
        </authorList>
    </citation>
    <scope>NUCLEOTIDE SEQUENCE [LARGE SCALE GENOMIC DNA]</scope>
</reference>
<dbReference type="GO" id="GO:0005516">
    <property type="term" value="F:calmodulin binding"/>
    <property type="evidence" value="ECO:0007669"/>
    <property type="project" value="UniProtKB-KW"/>
</dbReference>
<keyword evidence="3" id="KW-0112">Calmodulin-binding</keyword>
<dbReference type="PANTHER" id="PTHR23209">
    <property type="entry name" value="A-KINASE ANCHOR PROTEIN 12"/>
    <property type="match status" value="1"/>
</dbReference>
<dbReference type="PANTHER" id="PTHR23209:SF4">
    <property type="entry name" value="A-KINASE ANCHOR PROTEIN 12"/>
    <property type="match status" value="1"/>
</dbReference>
<feature type="compositionally biased region" description="Basic and acidic residues" evidence="6">
    <location>
        <begin position="1382"/>
        <end position="1398"/>
    </location>
</feature>
<keyword evidence="2" id="KW-0597">Phosphoprotein</keyword>
<keyword evidence="9" id="KW-1185">Reference proteome</keyword>
<dbReference type="GO" id="GO:0005737">
    <property type="term" value="C:cytoplasm"/>
    <property type="evidence" value="ECO:0007669"/>
    <property type="project" value="TreeGrafter"/>
</dbReference>
<dbReference type="GO" id="GO:0010739">
    <property type="term" value="P:positive regulation of protein kinase A signaling"/>
    <property type="evidence" value="ECO:0007669"/>
    <property type="project" value="InterPro"/>
</dbReference>
<dbReference type="GO" id="GO:0051018">
    <property type="term" value="F:protein kinase A binding"/>
    <property type="evidence" value="ECO:0007669"/>
    <property type="project" value="InterPro"/>
</dbReference>
<accession>A0A4W4FTG8</accession>
<evidence type="ECO:0000313" key="9">
    <source>
        <dbReference type="Proteomes" id="UP000314983"/>
    </source>
</evidence>
<feature type="compositionally biased region" description="Polar residues" evidence="6">
    <location>
        <begin position="393"/>
        <end position="402"/>
    </location>
</feature>
<feature type="domain" description="A kinase-anchoring proteins AKAP-5 and AKAP-12 calmodulin (CaM)-binding" evidence="7">
    <location>
        <begin position="610"/>
        <end position="630"/>
    </location>
</feature>
<feature type="compositionally biased region" description="Basic and acidic residues" evidence="6">
    <location>
        <begin position="377"/>
        <end position="386"/>
    </location>
</feature>
<comment type="subcellular location">
    <subcellularLocation>
        <location evidence="1">Membrane</location>
        <topology evidence="1">Lipid-anchor</topology>
    </subcellularLocation>
</comment>
<dbReference type="Proteomes" id="UP000314983">
    <property type="component" value="Chromosome 3"/>
</dbReference>
<evidence type="ECO:0000256" key="3">
    <source>
        <dbReference type="ARBA" id="ARBA00022860"/>
    </source>
</evidence>
<evidence type="ECO:0000256" key="6">
    <source>
        <dbReference type="SAM" id="MobiDB-lite"/>
    </source>
</evidence>
<feature type="compositionally biased region" description="Basic and acidic residues" evidence="6">
    <location>
        <begin position="229"/>
        <end position="288"/>
    </location>
</feature>
<dbReference type="GO" id="GO:0007165">
    <property type="term" value="P:signal transduction"/>
    <property type="evidence" value="ECO:0007669"/>
    <property type="project" value="TreeGrafter"/>
</dbReference>
<dbReference type="InterPro" id="IPR001573">
    <property type="entry name" value="AKAP_WSK"/>
</dbReference>
<feature type="compositionally biased region" description="Basic and acidic residues" evidence="6">
    <location>
        <begin position="114"/>
        <end position="126"/>
    </location>
</feature>
<feature type="domain" description="A kinase-anchoring proteins AKAP-5 and AKAP-12 calmodulin (CaM)-binding" evidence="7">
    <location>
        <begin position="448"/>
        <end position="468"/>
    </location>
</feature>
<dbReference type="Pfam" id="PF03832">
    <property type="entry name" value="WSK"/>
    <property type="match status" value="2"/>
</dbReference>
<evidence type="ECO:0000259" key="7">
    <source>
        <dbReference type="PROSITE" id="PS51893"/>
    </source>
</evidence>
<feature type="compositionally biased region" description="Polar residues" evidence="6">
    <location>
        <begin position="193"/>
        <end position="209"/>
    </location>
</feature>
<keyword evidence="4" id="KW-0472">Membrane</keyword>
<name>A0A4W4FTG8_ELEEL</name>
<evidence type="ECO:0000256" key="4">
    <source>
        <dbReference type="ARBA" id="ARBA00023136"/>
    </source>
</evidence>
<feature type="compositionally biased region" description="Basic and acidic residues" evidence="6">
    <location>
        <begin position="699"/>
        <end position="715"/>
    </location>
</feature>